<evidence type="ECO:0000313" key="1">
    <source>
        <dbReference type="EMBL" id="SOQ54293.1"/>
    </source>
</evidence>
<organism evidence="1">
    <name type="scientific">Spodoptera frugiperda</name>
    <name type="common">Fall armyworm</name>
    <dbReference type="NCBI Taxonomy" id="7108"/>
    <lineage>
        <taxon>Eukaryota</taxon>
        <taxon>Metazoa</taxon>
        <taxon>Ecdysozoa</taxon>
        <taxon>Arthropoda</taxon>
        <taxon>Hexapoda</taxon>
        <taxon>Insecta</taxon>
        <taxon>Pterygota</taxon>
        <taxon>Neoptera</taxon>
        <taxon>Endopterygota</taxon>
        <taxon>Lepidoptera</taxon>
        <taxon>Glossata</taxon>
        <taxon>Ditrysia</taxon>
        <taxon>Noctuoidea</taxon>
        <taxon>Noctuidae</taxon>
        <taxon>Amphipyrinae</taxon>
        <taxon>Spodoptera</taxon>
    </lineage>
</organism>
<reference evidence="1" key="1">
    <citation type="submission" date="2016-07" db="EMBL/GenBank/DDBJ databases">
        <authorList>
            <person name="Bretaudeau A."/>
        </authorList>
    </citation>
    <scope>NUCLEOTIDE SEQUENCE</scope>
    <source>
        <strain evidence="1">Rice</strain>
        <tissue evidence="1">Whole body</tissue>
    </source>
</reference>
<dbReference type="AlphaFoldDB" id="A0A2H1WMJ0"/>
<proteinExistence type="predicted"/>
<name>A0A2H1WMJ0_SPOFR</name>
<sequence length="87" mass="9865">MSRERGRDNGTPIATILTHLFRLINSHQSFHACSSYVTPQLPVYGNRLTLYYMGLITQMVKSGCTLYNGIMCCNVRLYLSFQDAIVV</sequence>
<gene>
    <name evidence="1" type="ORF">SFRICE_012906</name>
</gene>
<dbReference type="EMBL" id="ODYU01009686">
    <property type="protein sequence ID" value="SOQ54293.1"/>
    <property type="molecule type" value="Genomic_DNA"/>
</dbReference>
<accession>A0A2H1WMJ0</accession>
<protein>
    <submittedName>
        <fullName evidence="1">SFRICE_012906</fullName>
    </submittedName>
</protein>